<evidence type="ECO:0000256" key="1">
    <source>
        <dbReference type="SAM" id="MobiDB-lite"/>
    </source>
</evidence>
<evidence type="ECO:0000313" key="3">
    <source>
        <dbReference type="Proteomes" id="UP001253439"/>
    </source>
</evidence>
<name>A0AAE4EY74_9EURY</name>
<dbReference type="Proteomes" id="UP001253439">
    <property type="component" value="Unassembled WGS sequence"/>
</dbReference>
<dbReference type="RefSeq" id="WP_310895555.1">
    <property type="nucleotide sequence ID" value="NZ_JAMQOM010000002.1"/>
</dbReference>
<keyword evidence="3" id="KW-1185">Reference proteome</keyword>
<accession>A0AAE4EY74</accession>
<feature type="region of interest" description="Disordered" evidence="1">
    <location>
        <begin position="52"/>
        <end position="76"/>
    </location>
</feature>
<sequence>MTRRSKREIDRALDDLGPVPGESTLQQLWIASLKRERDAELSAYEQRLLDEPRQHLSEQGRRRLARLRSPQDGDRR</sequence>
<dbReference type="AlphaFoldDB" id="A0AAE4EY74"/>
<proteinExistence type="predicted"/>
<gene>
    <name evidence="2" type="ORF">NDI54_05905</name>
</gene>
<feature type="region of interest" description="Disordered" evidence="1">
    <location>
        <begin position="1"/>
        <end position="20"/>
    </location>
</feature>
<organism evidence="2 3">
    <name type="scientific">Haloarcula terrestris</name>
    <dbReference type="NCBI Taxonomy" id="2950533"/>
    <lineage>
        <taxon>Archaea</taxon>
        <taxon>Methanobacteriati</taxon>
        <taxon>Methanobacteriota</taxon>
        <taxon>Stenosarchaea group</taxon>
        <taxon>Halobacteria</taxon>
        <taxon>Halobacteriales</taxon>
        <taxon>Haloarculaceae</taxon>
        <taxon>Haloarcula</taxon>
    </lineage>
</organism>
<feature type="compositionally biased region" description="Basic and acidic residues" evidence="1">
    <location>
        <begin position="52"/>
        <end position="61"/>
    </location>
</feature>
<reference evidence="2 3" key="1">
    <citation type="submission" date="2022-06" db="EMBL/GenBank/DDBJ databases">
        <title>Haloarcula sp. a new haloarchaeum isolate from saline soil.</title>
        <authorList>
            <person name="Strakova D."/>
            <person name="Galisteo C."/>
            <person name="Sanchez-Porro C."/>
            <person name="Ventosa A."/>
        </authorList>
    </citation>
    <scope>NUCLEOTIDE SEQUENCE [LARGE SCALE GENOMIC DNA]</scope>
    <source>
        <strain evidence="2 3">S1AR25-5A</strain>
    </source>
</reference>
<protein>
    <submittedName>
        <fullName evidence="2">Uncharacterized protein</fullName>
    </submittedName>
</protein>
<evidence type="ECO:0000313" key="2">
    <source>
        <dbReference type="EMBL" id="MDS0220888.1"/>
    </source>
</evidence>
<comment type="caution">
    <text evidence="2">The sequence shown here is derived from an EMBL/GenBank/DDBJ whole genome shotgun (WGS) entry which is preliminary data.</text>
</comment>
<dbReference type="EMBL" id="JAMQOM010000002">
    <property type="protein sequence ID" value="MDS0220888.1"/>
    <property type="molecule type" value="Genomic_DNA"/>
</dbReference>